<sequence>MSFTKKTTFLFIFFFNIVCINAVISQNLYGGIEIGGKGIKITVMDIHNAKKNLFDIKEFWTENTALARGIALDGNLHLDDLEKTYQVIQQNFNKLQDTHHVSKEKIYIIISSGVGMAKNVNVLVDKIKELTQKNAEVINSELEARLLVKGGIPANRYLNSLILDIGGGNTKGGYIGLYNEENFVLMPLSMNYATVTFTEKIKKHSPSDSFEDFLKTSYQFQDTLKKEINKMYDMREGTRTKKNVYLSGGAVWAFATLTATAPIENFHKITLEDVSKHQLDLIGNFTKFETLSKTNPEIEKVLKTYSQRHLITANNILLSAIQNLDEPKDKKIYFVKQGQIAWLMAYILESAKDSKTIY</sequence>
<protein>
    <submittedName>
        <fullName evidence="2">Exopolyphosphatase</fullName>
    </submittedName>
</protein>
<dbReference type="RefSeq" id="WP_097554590.1">
    <property type="nucleotide sequence ID" value="NZ_PCMW01000072.1"/>
</dbReference>
<evidence type="ECO:0000313" key="3">
    <source>
        <dbReference type="Proteomes" id="UP000220828"/>
    </source>
</evidence>
<reference evidence="2 3" key="1">
    <citation type="submission" date="2017-09" db="EMBL/GenBank/DDBJ databases">
        <title>Whole genomes of Flavobacteriaceae.</title>
        <authorList>
            <person name="Stine C."/>
            <person name="Li C."/>
            <person name="Tadesse D."/>
        </authorList>
    </citation>
    <scope>NUCLEOTIDE SEQUENCE [LARGE SCALE GENOMIC DNA]</scope>
    <source>
        <strain evidence="2 3">ATCC 35036</strain>
    </source>
</reference>
<comment type="caution">
    <text evidence="2">The sequence shown here is derived from an EMBL/GenBank/DDBJ whole genome shotgun (WGS) entry which is preliminary data.</text>
</comment>
<name>A0A2H3K9P6_9FLAO</name>
<feature type="domain" description="Ppx/GppA phosphatase N-terminal" evidence="1">
    <location>
        <begin position="62"/>
        <end position="281"/>
    </location>
</feature>
<evidence type="ECO:0000259" key="1">
    <source>
        <dbReference type="Pfam" id="PF02541"/>
    </source>
</evidence>
<dbReference type="AlphaFoldDB" id="A0A2H3K9P6"/>
<dbReference type="Pfam" id="PF02541">
    <property type="entry name" value="Ppx-GppA"/>
    <property type="match status" value="1"/>
</dbReference>
<dbReference type="Gene3D" id="3.30.420.40">
    <property type="match status" value="1"/>
</dbReference>
<gene>
    <name evidence="2" type="ORF">B0A77_11905</name>
</gene>
<dbReference type="InterPro" id="IPR043129">
    <property type="entry name" value="ATPase_NBD"/>
</dbReference>
<dbReference type="InterPro" id="IPR003695">
    <property type="entry name" value="Ppx_GppA_N"/>
</dbReference>
<organism evidence="2 3">
    <name type="scientific">Flavobacterium branchiophilum</name>
    <dbReference type="NCBI Taxonomy" id="55197"/>
    <lineage>
        <taxon>Bacteria</taxon>
        <taxon>Pseudomonadati</taxon>
        <taxon>Bacteroidota</taxon>
        <taxon>Flavobacteriia</taxon>
        <taxon>Flavobacteriales</taxon>
        <taxon>Flavobacteriaceae</taxon>
        <taxon>Flavobacterium</taxon>
    </lineage>
</organism>
<proteinExistence type="predicted"/>
<dbReference type="OrthoDB" id="915376at2"/>
<evidence type="ECO:0000313" key="2">
    <source>
        <dbReference type="EMBL" id="PDS22979.1"/>
    </source>
</evidence>
<dbReference type="Proteomes" id="UP000220828">
    <property type="component" value="Unassembled WGS sequence"/>
</dbReference>
<dbReference type="Gene3D" id="3.30.420.150">
    <property type="entry name" value="Exopolyphosphatase. Domain 2"/>
    <property type="match status" value="1"/>
</dbReference>
<dbReference type="SUPFAM" id="SSF53067">
    <property type="entry name" value="Actin-like ATPase domain"/>
    <property type="match status" value="1"/>
</dbReference>
<dbReference type="EMBL" id="PCMW01000072">
    <property type="protein sequence ID" value="PDS22979.1"/>
    <property type="molecule type" value="Genomic_DNA"/>
</dbReference>
<accession>A0A2H3K9P6</accession>